<evidence type="ECO:0000313" key="4">
    <source>
        <dbReference type="Proteomes" id="UP000267250"/>
    </source>
</evidence>
<dbReference type="RefSeq" id="WP_127015588.1">
    <property type="nucleotide sequence ID" value="NZ_CP016379.1"/>
</dbReference>
<dbReference type="CDD" id="cd05819">
    <property type="entry name" value="NHL"/>
    <property type="match status" value="1"/>
</dbReference>
<dbReference type="KEGG" id="aft:BBF96_01895"/>
<organism evidence="3 4">
    <name type="scientific">Anoxybacter fermentans</name>
    <dbReference type="NCBI Taxonomy" id="1323375"/>
    <lineage>
        <taxon>Bacteria</taxon>
        <taxon>Bacillati</taxon>
        <taxon>Bacillota</taxon>
        <taxon>Clostridia</taxon>
        <taxon>Halanaerobiales</taxon>
        <taxon>Anoxybacter</taxon>
    </lineage>
</organism>
<evidence type="ECO:0000256" key="1">
    <source>
        <dbReference type="ARBA" id="ARBA00022737"/>
    </source>
</evidence>
<proteinExistence type="predicted"/>
<name>A0A3S9SVC1_9FIRM</name>
<dbReference type="SUPFAM" id="SSF63829">
    <property type="entry name" value="Calcium-dependent phosphotriesterase"/>
    <property type="match status" value="1"/>
</dbReference>
<dbReference type="PANTHER" id="PTHR24104">
    <property type="entry name" value="E3 UBIQUITIN-PROTEIN LIGASE NHLRC1-RELATED"/>
    <property type="match status" value="1"/>
</dbReference>
<evidence type="ECO:0000313" key="3">
    <source>
        <dbReference type="EMBL" id="AZR72257.1"/>
    </source>
</evidence>
<dbReference type="Gene3D" id="2.120.10.30">
    <property type="entry name" value="TolB, C-terminal domain"/>
    <property type="match status" value="2"/>
</dbReference>
<sequence>MKISHIALTFFMLFIFPVLFSQNTFAVELQFINSFGISGMNNGELFYPYQISLTRTGELIIIDKKPSIQFFNIEGNFISSWTGELPNEVNQREYMTITVDQKNNYYITLENAKKVLKYSSKKELEMEWNDKSFSWIEALLLTEEGKFYLADNNKLMLLNQQGQIEQSFEHLDLWQPLSLALSSDGNIYIADTNNNKIKVINPKGELVMEWEETGTEANQFIKPRSIAFDEKENLFVLDSEIKDDTIFSYIKIYSKTGKLLNTIELTKINPENESFFPTDFVIYQDKLYLVDMAEQCIKVYQILYDTSKDETSNSE</sequence>
<dbReference type="PANTHER" id="PTHR24104:SF25">
    <property type="entry name" value="PROTEIN LIN-41"/>
    <property type="match status" value="1"/>
</dbReference>
<gene>
    <name evidence="3" type="ORF">BBF96_01895</name>
</gene>
<feature type="repeat" description="NHL" evidence="2">
    <location>
        <begin position="175"/>
        <end position="203"/>
    </location>
</feature>
<dbReference type="GO" id="GO:0000209">
    <property type="term" value="P:protein polyubiquitination"/>
    <property type="evidence" value="ECO:0007669"/>
    <property type="project" value="TreeGrafter"/>
</dbReference>
<dbReference type="InterPro" id="IPR050952">
    <property type="entry name" value="TRIM-NHL_E3_ligases"/>
</dbReference>
<evidence type="ECO:0008006" key="5">
    <source>
        <dbReference type="Google" id="ProtNLM"/>
    </source>
</evidence>
<dbReference type="GO" id="GO:0043161">
    <property type="term" value="P:proteasome-mediated ubiquitin-dependent protein catabolic process"/>
    <property type="evidence" value="ECO:0007669"/>
    <property type="project" value="TreeGrafter"/>
</dbReference>
<dbReference type="InterPro" id="IPR001258">
    <property type="entry name" value="NHL_repeat"/>
</dbReference>
<keyword evidence="4" id="KW-1185">Reference proteome</keyword>
<dbReference type="PROSITE" id="PS51125">
    <property type="entry name" value="NHL"/>
    <property type="match status" value="1"/>
</dbReference>
<dbReference type="AlphaFoldDB" id="A0A3S9SVC1"/>
<protein>
    <recommendedName>
        <fullName evidence="5">SMP-30/Gluconolactonase/LRE-like region domain-containing protein</fullName>
    </recommendedName>
</protein>
<dbReference type="GO" id="GO:0061630">
    <property type="term" value="F:ubiquitin protein ligase activity"/>
    <property type="evidence" value="ECO:0007669"/>
    <property type="project" value="TreeGrafter"/>
</dbReference>
<evidence type="ECO:0000256" key="2">
    <source>
        <dbReference type="PROSITE-ProRule" id="PRU00504"/>
    </source>
</evidence>
<dbReference type="Pfam" id="PF01436">
    <property type="entry name" value="NHL"/>
    <property type="match status" value="1"/>
</dbReference>
<accession>A0A3S9SVC1</accession>
<dbReference type="InterPro" id="IPR011042">
    <property type="entry name" value="6-blade_b-propeller_TolB-like"/>
</dbReference>
<dbReference type="GO" id="GO:0008270">
    <property type="term" value="F:zinc ion binding"/>
    <property type="evidence" value="ECO:0007669"/>
    <property type="project" value="UniProtKB-KW"/>
</dbReference>
<keyword evidence="1" id="KW-0677">Repeat</keyword>
<dbReference type="Proteomes" id="UP000267250">
    <property type="component" value="Chromosome"/>
</dbReference>
<dbReference type="EMBL" id="CP016379">
    <property type="protein sequence ID" value="AZR72257.1"/>
    <property type="molecule type" value="Genomic_DNA"/>
</dbReference>
<reference evidence="3 4" key="1">
    <citation type="submission" date="2016-07" db="EMBL/GenBank/DDBJ databases">
        <title>Genome and transcriptome analysis of iron-reducing fermentative bacteria Anoxybacter fermentans.</title>
        <authorList>
            <person name="Zeng X."/>
            <person name="Shao Z."/>
        </authorList>
    </citation>
    <scope>NUCLEOTIDE SEQUENCE [LARGE SCALE GENOMIC DNA]</scope>
    <source>
        <strain evidence="3 4">DY22613</strain>
    </source>
</reference>
<dbReference type="OrthoDB" id="9799230at2"/>